<protein>
    <submittedName>
        <fullName evidence="2">DUF47 family protein</fullName>
    </submittedName>
</protein>
<dbReference type="EMBL" id="JAEHFW010000002">
    <property type="protein sequence ID" value="MBK0379904.1"/>
    <property type="molecule type" value="Genomic_DNA"/>
</dbReference>
<proteinExistence type="inferred from homology"/>
<gene>
    <name evidence="2" type="ORF">I5M19_11325</name>
</gene>
<evidence type="ECO:0000256" key="1">
    <source>
        <dbReference type="ARBA" id="ARBA00008591"/>
    </source>
</evidence>
<dbReference type="RefSeq" id="WP_200066445.1">
    <property type="nucleotide sequence ID" value="NZ_JAEHFW010000002.1"/>
</dbReference>
<name>A0A934PTT1_9SPHI</name>
<dbReference type="InterPro" id="IPR038078">
    <property type="entry name" value="PhoU-like_sf"/>
</dbReference>
<organism evidence="2 3">
    <name type="scientific">Mucilaginibacter segetis</name>
    <dbReference type="NCBI Taxonomy" id="2793071"/>
    <lineage>
        <taxon>Bacteria</taxon>
        <taxon>Pseudomonadati</taxon>
        <taxon>Bacteroidota</taxon>
        <taxon>Sphingobacteriia</taxon>
        <taxon>Sphingobacteriales</taxon>
        <taxon>Sphingobacteriaceae</taxon>
        <taxon>Mucilaginibacter</taxon>
    </lineage>
</organism>
<dbReference type="InterPro" id="IPR018445">
    <property type="entry name" value="Put_Phosphate_transp_reg"/>
</dbReference>
<keyword evidence="3" id="KW-1185">Reference proteome</keyword>
<dbReference type="InterPro" id="IPR052912">
    <property type="entry name" value="UPF0111_domain"/>
</dbReference>
<sequence>MATSLLTFFIPQNKVFFGLFNQASANNIEMADMLYKAVSAEVPHEETLLFNQINRLKIKGNELKHQVYLESAKAFVSPFERNDMYALASSINSICDHIHVSSRRISLYRSDYISTPSVKELCGLVIETCMELDKAVRGLDNLINSDLIIACCNKIKQLEHYADQVCGKAISSIMINETNSVELIKYTEILSALEITTDKCEDATPVIESIIIKNK</sequence>
<dbReference type="PANTHER" id="PTHR37298:SF1">
    <property type="entry name" value="UPF0111 PROTEIN YKAA"/>
    <property type="match status" value="1"/>
</dbReference>
<evidence type="ECO:0000313" key="3">
    <source>
        <dbReference type="Proteomes" id="UP000613193"/>
    </source>
</evidence>
<accession>A0A934PTT1</accession>
<comment type="similarity">
    <text evidence="1">Belongs to the UPF0111 family.</text>
</comment>
<dbReference type="PANTHER" id="PTHR37298">
    <property type="entry name" value="UPF0111 PROTEIN YKAA"/>
    <property type="match status" value="1"/>
</dbReference>
<evidence type="ECO:0000313" key="2">
    <source>
        <dbReference type="EMBL" id="MBK0379904.1"/>
    </source>
</evidence>
<dbReference type="Pfam" id="PF01865">
    <property type="entry name" value="PhoU_div"/>
    <property type="match status" value="1"/>
</dbReference>
<dbReference type="Gene3D" id="1.20.58.220">
    <property type="entry name" value="Phosphate transport system protein phou homolog 2, domain 2"/>
    <property type="match status" value="1"/>
</dbReference>
<dbReference type="Proteomes" id="UP000613193">
    <property type="component" value="Unassembled WGS sequence"/>
</dbReference>
<comment type="caution">
    <text evidence="2">The sequence shown here is derived from an EMBL/GenBank/DDBJ whole genome shotgun (WGS) entry which is preliminary data.</text>
</comment>
<dbReference type="AlphaFoldDB" id="A0A934PTT1"/>
<reference evidence="2" key="1">
    <citation type="submission" date="2020-12" db="EMBL/GenBank/DDBJ databases">
        <title>Bacterial novel species Mucilaginibacter sp. SD-g isolated from soil.</title>
        <authorList>
            <person name="Jung H.-Y."/>
        </authorList>
    </citation>
    <scope>NUCLEOTIDE SEQUENCE</scope>
    <source>
        <strain evidence="2">SD-g</strain>
    </source>
</reference>